<keyword evidence="6" id="KW-1185">Reference proteome</keyword>
<dbReference type="EMBL" id="KQ964270">
    <property type="protein sequence ID" value="KXJ86179.1"/>
    <property type="molecule type" value="Genomic_DNA"/>
</dbReference>
<dbReference type="GO" id="GO:0097237">
    <property type="term" value="P:cellular response to toxic substance"/>
    <property type="evidence" value="ECO:0007669"/>
    <property type="project" value="UniProtKB-ARBA"/>
</dbReference>
<dbReference type="PRINTS" id="PR00469">
    <property type="entry name" value="PNDRDTASEII"/>
</dbReference>
<evidence type="ECO:0000256" key="1">
    <source>
        <dbReference type="ARBA" id="ARBA00009333"/>
    </source>
</evidence>
<comment type="similarity">
    <text evidence="1">Belongs to the class-II pyridine nucleotide-disulfide oxidoreductase family.</text>
</comment>
<evidence type="ECO:0000313" key="6">
    <source>
        <dbReference type="Proteomes" id="UP000070501"/>
    </source>
</evidence>
<name>A0A136INF1_9PEZI</name>
<dbReference type="AlphaFoldDB" id="A0A136INF1"/>
<keyword evidence="2" id="KW-0285">Flavoprotein</keyword>
<evidence type="ECO:0000259" key="4">
    <source>
        <dbReference type="Pfam" id="PF07992"/>
    </source>
</evidence>
<proteinExistence type="inferred from homology"/>
<dbReference type="Gene3D" id="3.50.50.60">
    <property type="entry name" value="FAD/NAD(P)-binding domain"/>
    <property type="match status" value="2"/>
</dbReference>
<dbReference type="PRINTS" id="PR00368">
    <property type="entry name" value="FADPNR"/>
</dbReference>
<dbReference type="Proteomes" id="UP000070501">
    <property type="component" value="Unassembled WGS sequence"/>
</dbReference>
<organism evidence="5 6">
    <name type="scientific">Microdochium bolleyi</name>
    <dbReference type="NCBI Taxonomy" id="196109"/>
    <lineage>
        <taxon>Eukaryota</taxon>
        <taxon>Fungi</taxon>
        <taxon>Dikarya</taxon>
        <taxon>Ascomycota</taxon>
        <taxon>Pezizomycotina</taxon>
        <taxon>Sordariomycetes</taxon>
        <taxon>Xylariomycetidae</taxon>
        <taxon>Xylariales</taxon>
        <taxon>Microdochiaceae</taxon>
        <taxon>Microdochium</taxon>
    </lineage>
</organism>
<dbReference type="Pfam" id="PF07992">
    <property type="entry name" value="Pyr_redox_2"/>
    <property type="match status" value="1"/>
</dbReference>
<evidence type="ECO:0000256" key="3">
    <source>
        <dbReference type="ARBA" id="ARBA00023002"/>
    </source>
</evidence>
<dbReference type="PANTHER" id="PTHR48105">
    <property type="entry name" value="THIOREDOXIN REDUCTASE 1-RELATED-RELATED"/>
    <property type="match status" value="1"/>
</dbReference>
<accession>A0A136INF1</accession>
<keyword evidence="3" id="KW-0560">Oxidoreductase</keyword>
<dbReference type="SUPFAM" id="SSF51905">
    <property type="entry name" value="FAD/NAD(P)-binding domain"/>
    <property type="match status" value="1"/>
</dbReference>
<gene>
    <name evidence="5" type="ORF">Micbo1qcDRAFT_168784</name>
</gene>
<feature type="domain" description="FAD/NAD(P)-binding" evidence="4">
    <location>
        <begin position="107"/>
        <end position="422"/>
    </location>
</feature>
<dbReference type="OrthoDB" id="10260355at2759"/>
<evidence type="ECO:0000313" key="5">
    <source>
        <dbReference type="EMBL" id="KXJ86179.1"/>
    </source>
</evidence>
<dbReference type="InterPro" id="IPR036188">
    <property type="entry name" value="FAD/NAD-bd_sf"/>
</dbReference>
<protein>
    <recommendedName>
        <fullName evidence="4">FAD/NAD(P)-binding domain-containing protein</fullName>
    </recommendedName>
</protein>
<dbReference type="InterPro" id="IPR023753">
    <property type="entry name" value="FAD/NAD-binding_dom"/>
</dbReference>
<dbReference type="InParanoid" id="A0A136INF1"/>
<dbReference type="GO" id="GO:0016491">
    <property type="term" value="F:oxidoreductase activity"/>
    <property type="evidence" value="ECO:0007669"/>
    <property type="project" value="UniProtKB-KW"/>
</dbReference>
<evidence type="ECO:0000256" key="2">
    <source>
        <dbReference type="ARBA" id="ARBA00022630"/>
    </source>
</evidence>
<reference evidence="6" key="1">
    <citation type="submission" date="2016-02" db="EMBL/GenBank/DDBJ databases">
        <title>Draft genome sequence of Microdochium bolleyi, a fungal endophyte of beachgrass.</title>
        <authorList>
            <consortium name="DOE Joint Genome Institute"/>
            <person name="David A.S."/>
            <person name="May G."/>
            <person name="Haridas S."/>
            <person name="Lim J."/>
            <person name="Wang M."/>
            <person name="Labutti K."/>
            <person name="Lipzen A."/>
            <person name="Barry K."/>
            <person name="Grigoriev I.V."/>
        </authorList>
    </citation>
    <scope>NUCLEOTIDE SEQUENCE [LARGE SCALE GENOMIC DNA]</scope>
    <source>
        <strain evidence="6">J235TASD1</strain>
    </source>
</reference>
<dbReference type="STRING" id="196109.A0A136INF1"/>
<sequence length="441" mass="46895">MESDRARSANIKYIKMRLFSAGFAITLMLMITSTLALTQNNFSPSSCSNTQTPSFSRLMSIASHLAQPDHKTAYKTKHLNSSTSGTNITTNDNNIPISTMAAAVKADVLIFGAGPAGLATAGALARQLFTTIVFSDHTSPNGGGFRNARTRHMHNVPGWDHQDPAVFRAKSRADILARYSTIEFRDVGVRSVRQIAGGDGVDGGVGGVGGDKMRFEAVDVDGVVYRSRRLVVASGIRDVMPEEEIPGYTKLWGRTIYHCLFCHGYEERGHASAAVLATDMLANPAHGAGVARMASRLAGSVNVYTNGNEALGDELRAALRDKSRFNVINDKIARVDKDLDVEGNAGLLVTMADGRVNKEGFMAHMPPAELNGPFAADLGLKLHPAGYIDVASPVPLTSVPGVYAAGDCATMMRAVPTAIFMGACAAAGIAHELTAEDDVEQ</sequence>
<dbReference type="InterPro" id="IPR050097">
    <property type="entry name" value="Ferredoxin-NADP_redctase_2"/>
</dbReference>